<protein>
    <submittedName>
        <fullName evidence="2">Uncharacterized protein</fullName>
    </submittedName>
</protein>
<name>A0AAD7TC65_9TELE</name>
<feature type="region of interest" description="Disordered" evidence="1">
    <location>
        <begin position="46"/>
        <end position="122"/>
    </location>
</feature>
<comment type="caution">
    <text evidence="2">The sequence shown here is derived from an EMBL/GenBank/DDBJ whole genome shotgun (WGS) entry which is preliminary data.</text>
</comment>
<gene>
    <name evidence="2" type="ORF">AAFF_G00139580</name>
</gene>
<feature type="compositionally biased region" description="Polar residues" evidence="1">
    <location>
        <begin position="102"/>
        <end position="114"/>
    </location>
</feature>
<proteinExistence type="predicted"/>
<sequence>MQSFGSVIPSRGFSYHFHASSLKHHLTTTEMLFILSKSSPHQDLSLSFDAAGKSQGRVGVPTARPQPLVQHKLPLQSGAGAGALSSGALSTQLPGEEGQPEARSSPSAQTSDEYYSNPKVIR</sequence>
<evidence type="ECO:0000256" key="1">
    <source>
        <dbReference type="SAM" id="MobiDB-lite"/>
    </source>
</evidence>
<reference evidence="2" key="1">
    <citation type="journal article" date="2023" name="Science">
        <title>Genome structures resolve the early diversification of teleost fishes.</title>
        <authorList>
            <person name="Parey E."/>
            <person name="Louis A."/>
            <person name="Montfort J."/>
            <person name="Bouchez O."/>
            <person name="Roques C."/>
            <person name="Iampietro C."/>
            <person name="Lluch J."/>
            <person name="Castinel A."/>
            <person name="Donnadieu C."/>
            <person name="Desvignes T."/>
            <person name="Floi Bucao C."/>
            <person name="Jouanno E."/>
            <person name="Wen M."/>
            <person name="Mejri S."/>
            <person name="Dirks R."/>
            <person name="Jansen H."/>
            <person name="Henkel C."/>
            <person name="Chen W.J."/>
            <person name="Zahm M."/>
            <person name="Cabau C."/>
            <person name="Klopp C."/>
            <person name="Thompson A.W."/>
            <person name="Robinson-Rechavi M."/>
            <person name="Braasch I."/>
            <person name="Lecointre G."/>
            <person name="Bobe J."/>
            <person name="Postlethwait J.H."/>
            <person name="Berthelot C."/>
            <person name="Roest Crollius H."/>
            <person name="Guiguen Y."/>
        </authorList>
    </citation>
    <scope>NUCLEOTIDE SEQUENCE</scope>
    <source>
        <strain evidence="2">NC1722</strain>
    </source>
</reference>
<keyword evidence="3" id="KW-1185">Reference proteome</keyword>
<dbReference type="EMBL" id="JAINUG010000002">
    <property type="protein sequence ID" value="KAJ8418249.1"/>
    <property type="molecule type" value="Genomic_DNA"/>
</dbReference>
<dbReference type="Proteomes" id="UP001221898">
    <property type="component" value="Unassembled WGS sequence"/>
</dbReference>
<organism evidence="2 3">
    <name type="scientific">Aldrovandia affinis</name>
    <dbReference type="NCBI Taxonomy" id="143900"/>
    <lineage>
        <taxon>Eukaryota</taxon>
        <taxon>Metazoa</taxon>
        <taxon>Chordata</taxon>
        <taxon>Craniata</taxon>
        <taxon>Vertebrata</taxon>
        <taxon>Euteleostomi</taxon>
        <taxon>Actinopterygii</taxon>
        <taxon>Neopterygii</taxon>
        <taxon>Teleostei</taxon>
        <taxon>Notacanthiformes</taxon>
        <taxon>Halosauridae</taxon>
        <taxon>Aldrovandia</taxon>
    </lineage>
</organism>
<dbReference type="AlphaFoldDB" id="A0AAD7TC65"/>
<evidence type="ECO:0000313" key="3">
    <source>
        <dbReference type="Proteomes" id="UP001221898"/>
    </source>
</evidence>
<accession>A0AAD7TC65</accession>
<evidence type="ECO:0000313" key="2">
    <source>
        <dbReference type="EMBL" id="KAJ8418249.1"/>
    </source>
</evidence>